<evidence type="ECO:0000313" key="2">
    <source>
        <dbReference type="Proteomes" id="UP001431209"/>
    </source>
</evidence>
<keyword evidence="2" id="KW-1185">Reference proteome</keyword>
<name>A0AAW2YWN0_9EUKA</name>
<protein>
    <submittedName>
        <fullName evidence="1">Uncharacterized protein</fullName>
    </submittedName>
</protein>
<dbReference type="EMBL" id="JAOPGA020000683">
    <property type="protein sequence ID" value="KAL0480697.1"/>
    <property type="molecule type" value="Genomic_DNA"/>
</dbReference>
<proteinExistence type="predicted"/>
<accession>A0AAW2YWN0</accession>
<sequence length="429" mass="48869">MIIHDIIGEWQGYTIWNYPINATFSVDGTMTFLGDKGNWEIVDIPTPPYHQIRLEFPRQNKTTVKGGELTIFNRQMVIQSDRGPIKLRHYKDDSTESPIRKCASISDELIHTFLNAVQDRLKTNILSHPKDELTSKYNSLVGLSKEAIDVTKINSAQALAPPPLPYFPSHRHYTNNGWGFSHAIPPTWFYKNVDGFCTFGSCMDSGLIIVKFHRQVNEDVILRRYSSGFTDCTLVVHPIQKLHVIHELSTPDVRVLYDLCEIFDAKTNKKAPLCAQVILLFHGNDCLVLFGVCHESRNKLQTIAETLYEIAGSVNFMEPTTSRDIVGMLSGKYYKEKGEEVLELFRDMTFKWTTCESDEKEKKPAENEGPWIGEGTWNRFGNELEGELILEYKAGTKANTSESVRFMTIDKEMGFISMSDSLFHFVKSG</sequence>
<organism evidence="1 2">
    <name type="scientific">Acrasis kona</name>
    <dbReference type="NCBI Taxonomy" id="1008807"/>
    <lineage>
        <taxon>Eukaryota</taxon>
        <taxon>Discoba</taxon>
        <taxon>Heterolobosea</taxon>
        <taxon>Tetramitia</taxon>
        <taxon>Eutetramitia</taxon>
        <taxon>Acrasidae</taxon>
        <taxon>Acrasis</taxon>
    </lineage>
</organism>
<comment type="caution">
    <text evidence="1">The sequence shown here is derived from an EMBL/GenBank/DDBJ whole genome shotgun (WGS) entry which is preliminary data.</text>
</comment>
<gene>
    <name evidence="1" type="ORF">AKO1_007001</name>
</gene>
<dbReference type="AlphaFoldDB" id="A0AAW2YWN0"/>
<dbReference type="Proteomes" id="UP001431209">
    <property type="component" value="Unassembled WGS sequence"/>
</dbReference>
<evidence type="ECO:0000313" key="1">
    <source>
        <dbReference type="EMBL" id="KAL0480697.1"/>
    </source>
</evidence>
<reference evidence="1 2" key="1">
    <citation type="submission" date="2024-03" db="EMBL/GenBank/DDBJ databases">
        <title>The Acrasis kona genome and developmental transcriptomes reveal deep origins of eukaryotic multicellular pathways.</title>
        <authorList>
            <person name="Sheikh S."/>
            <person name="Fu C.-J."/>
            <person name="Brown M.W."/>
            <person name="Baldauf S.L."/>
        </authorList>
    </citation>
    <scope>NUCLEOTIDE SEQUENCE [LARGE SCALE GENOMIC DNA]</scope>
    <source>
        <strain evidence="1 2">ATCC MYA-3509</strain>
    </source>
</reference>